<dbReference type="Gene3D" id="3.90.1140.10">
    <property type="entry name" value="Cyclic phosphodiesterase"/>
    <property type="match status" value="1"/>
</dbReference>
<name>A0ABY5ZA50_9ACTN</name>
<keyword evidence="3" id="KW-1185">Reference proteome</keyword>
<feature type="region of interest" description="Disordered" evidence="1">
    <location>
        <begin position="312"/>
        <end position="343"/>
    </location>
</feature>
<dbReference type="Proteomes" id="UP001058271">
    <property type="component" value="Chromosome"/>
</dbReference>
<gene>
    <name evidence="2" type="ORF">Drose_06250</name>
</gene>
<protein>
    <submittedName>
        <fullName evidence="2">Uncharacterized protein</fullName>
    </submittedName>
</protein>
<evidence type="ECO:0000313" key="3">
    <source>
        <dbReference type="Proteomes" id="UP001058271"/>
    </source>
</evidence>
<evidence type="ECO:0000313" key="2">
    <source>
        <dbReference type="EMBL" id="UWZ37873.1"/>
    </source>
</evidence>
<dbReference type="RefSeq" id="WP_260727237.1">
    <property type="nucleotide sequence ID" value="NZ_BAAABS010000033.1"/>
</dbReference>
<organism evidence="2 3">
    <name type="scientific">Dactylosporangium roseum</name>
    <dbReference type="NCBI Taxonomy" id="47989"/>
    <lineage>
        <taxon>Bacteria</taxon>
        <taxon>Bacillati</taxon>
        <taxon>Actinomycetota</taxon>
        <taxon>Actinomycetes</taxon>
        <taxon>Micromonosporales</taxon>
        <taxon>Micromonosporaceae</taxon>
        <taxon>Dactylosporangium</taxon>
    </lineage>
</organism>
<dbReference type="EMBL" id="CP073721">
    <property type="protein sequence ID" value="UWZ37873.1"/>
    <property type="molecule type" value="Genomic_DNA"/>
</dbReference>
<evidence type="ECO:0000256" key="1">
    <source>
        <dbReference type="SAM" id="MobiDB-lite"/>
    </source>
</evidence>
<accession>A0ABY5ZA50</accession>
<proteinExistence type="predicted"/>
<dbReference type="SUPFAM" id="SSF55144">
    <property type="entry name" value="LigT-like"/>
    <property type="match status" value="1"/>
</dbReference>
<reference evidence="2" key="1">
    <citation type="submission" date="2021-04" db="EMBL/GenBank/DDBJ databases">
        <title>Biosynthetic gene clusters of Dactylosporangioum roseum.</title>
        <authorList>
            <person name="Hartkoorn R.C."/>
            <person name="Beaudoing E."/>
            <person name="Hot D."/>
            <person name="Moureu S."/>
        </authorList>
    </citation>
    <scope>NUCLEOTIDE SEQUENCE</scope>
    <source>
        <strain evidence="2">NRRL B-16295</strain>
    </source>
</reference>
<sequence>MDATDVTGPHTGAMIALIPSEADAAQIAVDGGEPADELHLTLYYLGKAAAIDESTRTALITAVTDMVERRELLPVEAQAFAPALFNPDGEEPCWVLLAGDDPDNASETLGAIRGMVSEALHDGAVEFTMPEPRTPWFPHVTLAYTGDTTLAGQISGRTGPIRFDRLRIAFGGQATDIPLAAAAPASTLVEVAIVESGGFEPVHPDDLTDAEPLGDDEQILLAALDELDGVLVEVFDAGQARYPKGHPKGGQWRPMVDRVKDSIAAHRRGEHGDKHPLHGYSREQLRRVAKARGIELRRGEDRDSIAAKLLTDLGGNAKAPKPPPAKTSATPAARKQPKVSGARMEPITRREFEKIKARREHDDLTAQLQATKDPREREDLERKLFYVKKRIDQKSDEFYNWESPHWDEQAAARVIGTPSEEQIQAHVDKVMPQAGMSAELREELSGELSRQGETAPRSMLELGKIDDLSRFDHGSHGHGVMAYYNPSFRSISMNPRWDSDRGEMDEAVRRARASGWWVHSDATGAAGTAAHEFGHHVFFRILSLADRRQRTKLTKALDDGLGANGWLVQHVRTSGDIKRSIDAWLLAGGRSSARRTVSEYGAKDGHELTAEVWREYTTSKNPRPHIKAMGDALRHLAEELDMVRT</sequence>
<dbReference type="InterPro" id="IPR009097">
    <property type="entry name" value="Cyclic_Pdiesterase"/>
</dbReference>
<feature type="region of interest" description="Disordered" evidence="1">
    <location>
        <begin position="358"/>
        <end position="377"/>
    </location>
</feature>